<dbReference type="EMBL" id="KV440991">
    <property type="protein sequence ID" value="OAD69723.1"/>
    <property type="molecule type" value="Genomic_DNA"/>
</dbReference>
<dbReference type="RefSeq" id="XP_018287763.1">
    <property type="nucleotide sequence ID" value="XM_018436778.1"/>
</dbReference>
<dbReference type="AlphaFoldDB" id="A0A162TTP6"/>
<dbReference type="OrthoDB" id="5596992at2759"/>
<sequence>MANTLNPVTETQQDSTVEECSEIDVLAKNWIQSQSDKEVKRIKDVGSDVIPLKIINCGIVPNFELKKARAINRVELDTVQDISKIQQVMVSPAVVYPNKPNFNYVHLILVTEDPTPFLVPYLYQTNLKVIQPAKEEEGRKSASKEVVLKTDLREFLFLNRRGVRARFTIHEYHDV</sequence>
<dbReference type="InParanoid" id="A0A162TTP6"/>
<name>A0A162TTP6_PHYB8</name>
<dbReference type="VEuPathDB" id="FungiDB:PHYBLDRAFT_172355"/>
<accession>A0A162TTP6</accession>
<evidence type="ECO:0000313" key="2">
    <source>
        <dbReference type="Proteomes" id="UP000077315"/>
    </source>
</evidence>
<reference evidence="2" key="1">
    <citation type="submission" date="2015-06" db="EMBL/GenBank/DDBJ databases">
        <title>Expansion of signal transduction pathways in fungi by whole-genome duplication.</title>
        <authorList>
            <consortium name="DOE Joint Genome Institute"/>
            <person name="Corrochano L.M."/>
            <person name="Kuo A."/>
            <person name="Marcet-Houben M."/>
            <person name="Polaino S."/>
            <person name="Salamov A."/>
            <person name="Villalobos J.M."/>
            <person name="Alvarez M.I."/>
            <person name="Avalos J."/>
            <person name="Benito E.P."/>
            <person name="Benoit I."/>
            <person name="Burger G."/>
            <person name="Camino L.P."/>
            <person name="Canovas D."/>
            <person name="Cerda-Olmedo E."/>
            <person name="Cheng J.-F."/>
            <person name="Dominguez A."/>
            <person name="Elias M."/>
            <person name="Eslava A.P."/>
            <person name="Glaser F."/>
            <person name="Grimwood J."/>
            <person name="Gutierrez G."/>
            <person name="Heitman J."/>
            <person name="Henrissat B."/>
            <person name="Iturriaga E.A."/>
            <person name="Lang B.F."/>
            <person name="Lavin J.L."/>
            <person name="Lee S."/>
            <person name="Li W."/>
            <person name="Lindquist E."/>
            <person name="Lopez-Garcia S."/>
            <person name="Luque E.M."/>
            <person name="Marcos A.T."/>
            <person name="Martin J."/>
            <person name="McCluskey K."/>
            <person name="Medina H.R."/>
            <person name="Miralles-Duran A."/>
            <person name="Miyazaki A."/>
            <person name="Munoz-Torres E."/>
            <person name="Oguiza J.A."/>
            <person name="Ohm R."/>
            <person name="Olmedo M."/>
            <person name="Orejas M."/>
            <person name="Ortiz-Castellanos L."/>
            <person name="Pisabarro A.G."/>
            <person name="Rodriguez-Romero J."/>
            <person name="Ruiz-Herrera J."/>
            <person name="Ruiz-Vazquez R."/>
            <person name="Sanz C."/>
            <person name="Schackwitz W."/>
            <person name="Schmutz J."/>
            <person name="Shahriari M."/>
            <person name="Shelest E."/>
            <person name="Silva-Franco F."/>
            <person name="Soanes D."/>
            <person name="Syed K."/>
            <person name="Tagua V.G."/>
            <person name="Talbot N.J."/>
            <person name="Thon M."/>
            <person name="De vries R.P."/>
            <person name="Wiebenga A."/>
            <person name="Yadav J.S."/>
            <person name="Braun E.L."/>
            <person name="Baker S."/>
            <person name="Garre V."/>
            <person name="Horwitz B."/>
            <person name="Torres-Martinez S."/>
            <person name="Idnurm A."/>
            <person name="Herrera-Estrella A."/>
            <person name="Gabaldon T."/>
            <person name="Grigoriev I.V."/>
        </authorList>
    </citation>
    <scope>NUCLEOTIDE SEQUENCE [LARGE SCALE GENOMIC DNA]</scope>
    <source>
        <strain evidence="2">NRRL 1555(-)</strain>
    </source>
</reference>
<dbReference type="Proteomes" id="UP000077315">
    <property type="component" value="Unassembled WGS sequence"/>
</dbReference>
<gene>
    <name evidence="1" type="ORF">PHYBLDRAFT_172355</name>
</gene>
<evidence type="ECO:0000313" key="1">
    <source>
        <dbReference type="EMBL" id="OAD69723.1"/>
    </source>
</evidence>
<protein>
    <submittedName>
        <fullName evidence="1">Uncharacterized protein</fullName>
    </submittedName>
</protein>
<proteinExistence type="predicted"/>
<dbReference type="GeneID" id="28997684"/>
<keyword evidence="2" id="KW-1185">Reference proteome</keyword>
<organism evidence="1 2">
    <name type="scientific">Phycomyces blakesleeanus (strain ATCC 8743b / DSM 1359 / FGSC 10004 / NBRC 33097 / NRRL 1555)</name>
    <dbReference type="NCBI Taxonomy" id="763407"/>
    <lineage>
        <taxon>Eukaryota</taxon>
        <taxon>Fungi</taxon>
        <taxon>Fungi incertae sedis</taxon>
        <taxon>Mucoromycota</taxon>
        <taxon>Mucoromycotina</taxon>
        <taxon>Mucoromycetes</taxon>
        <taxon>Mucorales</taxon>
        <taxon>Phycomycetaceae</taxon>
        <taxon>Phycomyces</taxon>
    </lineage>
</organism>